<reference evidence="3 4" key="1">
    <citation type="submission" date="2024-06" db="EMBL/GenBank/DDBJ databases">
        <title>The Natural Products Discovery Center: Release of the First 8490 Sequenced Strains for Exploring Actinobacteria Biosynthetic Diversity.</title>
        <authorList>
            <person name="Kalkreuter E."/>
            <person name="Kautsar S.A."/>
            <person name="Yang D."/>
            <person name="Bader C.D."/>
            <person name="Teijaro C.N."/>
            <person name="Fluegel L."/>
            <person name="Davis C.M."/>
            <person name="Simpson J.R."/>
            <person name="Lauterbach L."/>
            <person name="Steele A.D."/>
            <person name="Gui C."/>
            <person name="Meng S."/>
            <person name="Li G."/>
            <person name="Viehrig K."/>
            <person name="Ye F."/>
            <person name="Su P."/>
            <person name="Kiefer A.F."/>
            <person name="Nichols A."/>
            <person name="Cepeda A.J."/>
            <person name="Yan W."/>
            <person name="Fan B."/>
            <person name="Jiang Y."/>
            <person name="Adhikari A."/>
            <person name="Zheng C.-J."/>
            <person name="Schuster L."/>
            <person name="Cowan T.M."/>
            <person name="Smanski M.J."/>
            <person name="Chevrette M.G."/>
            <person name="De Carvalho L.P.S."/>
            <person name="Shen B."/>
        </authorList>
    </citation>
    <scope>NUCLEOTIDE SEQUENCE [LARGE SCALE GENOMIC DNA]</scope>
    <source>
        <strain evidence="3 4">NPDC052768</strain>
    </source>
</reference>
<dbReference type="SMART" id="SM00740">
    <property type="entry name" value="PASTA"/>
    <property type="match status" value="2"/>
</dbReference>
<evidence type="ECO:0000259" key="2">
    <source>
        <dbReference type="PROSITE" id="PS51178"/>
    </source>
</evidence>
<name>A0ABV3JDE8_9ACTN</name>
<proteinExistence type="predicted"/>
<feature type="region of interest" description="Disordered" evidence="1">
    <location>
        <begin position="1"/>
        <end position="20"/>
    </location>
</feature>
<accession>A0ABV3JDE8</accession>
<feature type="compositionally biased region" description="Pro residues" evidence="1">
    <location>
        <begin position="461"/>
        <end position="471"/>
    </location>
</feature>
<sequence>MSDTPAQRRLRTDPRTAAAAARQFPPVPVAEAEALLRALGIEETVLALYRQGSGYAALTADALILLNRSTVTRVPRPLEIRGPAYGARHNVDVSVYGQHVTLWGSQIDRTGDLLVRAAAPGDVPSTPGPPAAAAAANGTDKVPDSHKGVLAAELRAGEQVRAVYHDGWGNAVLTDSGLILLRNLVSPRATRIPRPLRILRGASGFLDSVEILVDGRPHKLWGSKNDPKGALLEGAGEMVPADSPLRPGRRTRLFTWARRHPALTSLLAVPVAAGVIGSATGAGGEAGTAREAGHSTEILVPDYEGITLTTAAARARAAGWARVSASDATSALRAVTPGDTGWQVCFQLPSSGETVRPASGTLTLYAVPGREECPERLHGPGRIVMPDLVGTPFGEARATLDGLGVGNLIALHAHTGGRLFDEERDLDDWPVCRQDPEADTETTTNAFVRLWLIGPGEPCAKPSPTPTPTPEPEPKPKPKPKPSYGGGSGGGSTGGSSGGSGDTGSTSGGGSTGGSSSGRGSSGGGSSDGSGSGGGGQAGVGFGQFCSPVGATATTADGRPAKCFMGSDGQARWGYNSG</sequence>
<dbReference type="Gene3D" id="3.30.10.20">
    <property type="match status" value="1"/>
</dbReference>
<gene>
    <name evidence="3" type="ORF">AB0K95_06515</name>
</gene>
<comment type="caution">
    <text evidence="3">The sequence shown here is derived from an EMBL/GenBank/DDBJ whole genome shotgun (WGS) entry which is preliminary data.</text>
</comment>
<organism evidence="3 4">
    <name type="scientific">Streptomyces werraensis</name>
    <dbReference type="NCBI Taxonomy" id="68284"/>
    <lineage>
        <taxon>Bacteria</taxon>
        <taxon>Bacillati</taxon>
        <taxon>Actinomycetota</taxon>
        <taxon>Actinomycetes</taxon>
        <taxon>Kitasatosporales</taxon>
        <taxon>Streptomycetaceae</taxon>
        <taxon>Streptomyces</taxon>
    </lineage>
</organism>
<dbReference type="InterPro" id="IPR005543">
    <property type="entry name" value="PASTA_dom"/>
</dbReference>
<dbReference type="CDD" id="cd06577">
    <property type="entry name" value="PASTA_pknB"/>
    <property type="match status" value="1"/>
</dbReference>
<dbReference type="RefSeq" id="WP_364019216.1">
    <property type="nucleotide sequence ID" value="NZ_JBFATD010000002.1"/>
</dbReference>
<feature type="compositionally biased region" description="Gly residues" evidence="1">
    <location>
        <begin position="484"/>
        <end position="542"/>
    </location>
</feature>
<evidence type="ECO:0000313" key="3">
    <source>
        <dbReference type="EMBL" id="MEV5244919.1"/>
    </source>
</evidence>
<dbReference type="EMBL" id="JBFATE010000002">
    <property type="protein sequence ID" value="MEV5244919.1"/>
    <property type="molecule type" value="Genomic_DNA"/>
</dbReference>
<protein>
    <submittedName>
        <fullName evidence="3">PASTA domain-containing protein</fullName>
    </submittedName>
</protein>
<feature type="region of interest" description="Disordered" evidence="1">
    <location>
        <begin position="454"/>
        <end position="578"/>
    </location>
</feature>
<feature type="domain" description="PASTA" evidence="2">
    <location>
        <begin position="294"/>
        <end position="368"/>
    </location>
</feature>
<dbReference type="PROSITE" id="PS51178">
    <property type="entry name" value="PASTA"/>
    <property type="match status" value="1"/>
</dbReference>
<evidence type="ECO:0000256" key="1">
    <source>
        <dbReference type="SAM" id="MobiDB-lite"/>
    </source>
</evidence>
<keyword evidence="4" id="KW-1185">Reference proteome</keyword>
<evidence type="ECO:0000313" key="4">
    <source>
        <dbReference type="Proteomes" id="UP001552527"/>
    </source>
</evidence>
<dbReference type="Proteomes" id="UP001552527">
    <property type="component" value="Unassembled WGS sequence"/>
</dbReference>
<feature type="region of interest" description="Disordered" evidence="1">
    <location>
        <begin position="121"/>
        <end position="144"/>
    </location>
</feature>